<dbReference type="EMBL" id="BSXS01004086">
    <property type="protein sequence ID" value="GME82440.1"/>
    <property type="molecule type" value="Genomic_DNA"/>
</dbReference>
<reference evidence="1" key="1">
    <citation type="submission" date="2023-04" db="EMBL/GenBank/DDBJ databases">
        <title>Ambrosiozyma monospora NBRC 10751.</title>
        <authorList>
            <person name="Ichikawa N."/>
            <person name="Sato H."/>
            <person name="Tonouchi N."/>
        </authorList>
    </citation>
    <scope>NUCLEOTIDE SEQUENCE</scope>
    <source>
        <strain evidence="1">NBRC 10751</strain>
    </source>
</reference>
<sequence>MSTATKRITIEGSTGYGLMSLTWTSPDKIVPQERAFDTINNAIADGVKFFNAGEFYGTGDSLLNLKYLKAYFEKYPENRSKMIISVKGLIDTTTFTPDASPENIKKSIENIISFFPNKYIDLFEPARMDLKHPVEDVVKCIIPYIESGNVGGISLSEVKGETIERANKIYPISSVELEYSLWSTELLTNGANEVCKKLGIPIIAYSPLGGGFLTGDIKSTADLKDRGNLQLFDRFKDDETIKTNYRVVEIVNEYANTPDSFLSLHLPTQREIMRTIPLLN</sequence>
<gene>
    <name evidence="1" type="ORF">Amon02_000552200</name>
</gene>
<organism evidence="1 2">
    <name type="scientific">Ambrosiozyma monospora</name>
    <name type="common">Yeast</name>
    <name type="synonym">Endomycopsis monosporus</name>
    <dbReference type="NCBI Taxonomy" id="43982"/>
    <lineage>
        <taxon>Eukaryota</taxon>
        <taxon>Fungi</taxon>
        <taxon>Dikarya</taxon>
        <taxon>Ascomycota</taxon>
        <taxon>Saccharomycotina</taxon>
        <taxon>Pichiomycetes</taxon>
        <taxon>Pichiales</taxon>
        <taxon>Pichiaceae</taxon>
        <taxon>Ambrosiozyma</taxon>
    </lineage>
</organism>
<comment type="caution">
    <text evidence="1">The sequence shown here is derived from an EMBL/GenBank/DDBJ whole genome shotgun (WGS) entry which is preliminary data.</text>
</comment>
<name>A0ACB5T857_AMBMO</name>
<proteinExistence type="predicted"/>
<keyword evidence="2" id="KW-1185">Reference proteome</keyword>
<protein>
    <submittedName>
        <fullName evidence="1">Unnamed protein product</fullName>
    </submittedName>
</protein>
<evidence type="ECO:0000313" key="1">
    <source>
        <dbReference type="EMBL" id="GME82440.1"/>
    </source>
</evidence>
<dbReference type="Proteomes" id="UP001165064">
    <property type="component" value="Unassembled WGS sequence"/>
</dbReference>
<accession>A0ACB5T857</accession>
<evidence type="ECO:0000313" key="2">
    <source>
        <dbReference type="Proteomes" id="UP001165064"/>
    </source>
</evidence>